<dbReference type="EMBL" id="BLIP01000003">
    <property type="protein sequence ID" value="GFE27286.1"/>
    <property type="molecule type" value="Genomic_DNA"/>
</dbReference>
<dbReference type="Proteomes" id="UP000429552">
    <property type="component" value="Unassembled WGS sequence"/>
</dbReference>
<name>A0A640TZC6_STRNI</name>
<dbReference type="AlphaFoldDB" id="A0A640TZC6"/>
<feature type="compositionally biased region" description="Low complexity" evidence="1">
    <location>
        <begin position="1"/>
        <end position="33"/>
    </location>
</feature>
<organism evidence="2 3">
    <name type="scientific">Streptomyces nigrescens</name>
    <dbReference type="NCBI Taxonomy" id="1920"/>
    <lineage>
        <taxon>Bacteria</taxon>
        <taxon>Bacillati</taxon>
        <taxon>Actinomycetota</taxon>
        <taxon>Actinomycetes</taxon>
        <taxon>Kitasatosporales</taxon>
        <taxon>Streptomycetaceae</taxon>
        <taxon>Streptomyces</taxon>
    </lineage>
</organism>
<feature type="region of interest" description="Disordered" evidence="1">
    <location>
        <begin position="1"/>
        <end position="166"/>
    </location>
</feature>
<feature type="compositionally biased region" description="Polar residues" evidence="1">
    <location>
        <begin position="39"/>
        <end position="55"/>
    </location>
</feature>
<proteinExistence type="predicted"/>
<reference evidence="2 3" key="1">
    <citation type="submission" date="2019-12" db="EMBL/GenBank/DDBJ databases">
        <title>Whole genome shotgun sequence of Streptomyces libani subsp. libani NBRC 13452.</title>
        <authorList>
            <person name="Ichikawa N."/>
            <person name="Kimura A."/>
            <person name="Kitahashi Y."/>
            <person name="Komaki H."/>
            <person name="Tamura T."/>
        </authorList>
    </citation>
    <scope>NUCLEOTIDE SEQUENCE [LARGE SCALE GENOMIC DNA]</scope>
    <source>
        <strain evidence="2 3">NBRC 13452</strain>
    </source>
</reference>
<evidence type="ECO:0000313" key="2">
    <source>
        <dbReference type="EMBL" id="GFE27286.1"/>
    </source>
</evidence>
<sequence>MQNATTAASASPTSSPEPAAAAAGARAAKIPAPIIDPRPTTTASVTPSRRCSSPGPTDPTDPAIALSTSRTTDTEPGAPYTTHMALPENGHERRGKGWYERRRKGWSEGAGARPHSRTLAHPLRRTGRRVRSPPAPVTTDPPPGAPWRGIGRHGADFTGPASLDLL</sequence>
<feature type="compositionally biased region" description="Pro residues" evidence="1">
    <location>
        <begin position="133"/>
        <end position="145"/>
    </location>
</feature>
<protein>
    <submittedName>
        <fullName evidence="2">Uncharacterized protein</fullName>
    </submittedName>
</protein>
<gene>
    <name evidence="2" type="ORF">Sliba_77390</name>
</gene>
<comment type="caution">
    <text evidence="2">The sequence shown here is derived from an EMBL/GenBank/DDBJ whole genome shotgun (WGS) entry which is preliminary data.</text>
</comment>
<evidence type="ECO:0000313" key="3">
    <source>
        <dbReference type="Proteomes" id="UP000429552"/>
    </source>
</evidence>
<feature type="compositionally biased region" description="Basic residues" evidence="1">
    <location>
        <begin position="114"/>
        <end position="131"/>
    </location>
</feature>
<accession>A0A640TZC6</accession>
<evidence type="ECO:0000256" key="1">
    <source>
        <dbReference type="SAM" id="MobiDB-lite"/>
    </source>
</evidence>
<feature type="compositionally biased region" description="Basic and acidic residues" evidence="1">
    <location>
        <begin position="89"/>
        <end position="100"/>
    </location>
</feature>